<name>A0ABP2KA05_9ACTN</name>
<comment type="caution">
    <text evidence="1">The sequence shown here is derived from an EMBL/GenBank/DDBJ whole genome shotgun (WGS) entry which is preliminary data.</text>
</comment>
<keyword evidence="2" id="KW-1185">Reference proteome</keyword>
<proteinExistence type="predicted"/>
<reference evidence="1" key="1">
    <citation type="submission" date="2010-08" db="EMBL/GenBank/DDBJ databases">
        <authorList>
            <person name="Weinstock G."/>
            <person name="Sodergren E."/>
            <person name="Clifton S."/>
            <person name="Fulton L."/>
            <person name="Fulton B."/>
            <person name="Courtney L."/>
            <person name="Fronick C."/>
            <person name="Harrison M."/>
            <person name="Strong C."/>
            <person name="Farmer C."/>
            <person name="Delahaunty K."/>
            <person name="Markovic C."/>
            <person name="Hall O."/>
            <person name="Minx P."/>
            <person name="Tomlinson C."/>
            <person name="Mitreva M."/>
            <person name="Hou S."/>
            <person name="Chen J."/>
            <person name="Wollam A."/>
            <person name="Pepin K.H."/>
            <person name="Johnson M."/>
            <person name="Bhonagiri V."/>
            <person name="Zhang X."/>
            <person name="Suruliraj S."/>
            <person name="Warren W."/>
            <person name="Chinwalla A."/>
            <person name="Mardis E.R."/>
            <person name="Wilson R.K."/>
        </authorList>
    </citation>
    <scope>NUCLEOTIDE SEQUENCE [LARGE SCALE GENOMIC DNA]</scope>
    <source>
        <strain evidence="1">HL044PA1</strain>
    </source>
</reference>
<protein>
    <submittedName>
        <fullName evidence="1">Uncharacterized protein</fullName>
    </submittedName>
</protein>
<evidence type="ECO:0000313" key="1">
    <source>
        <dbReference type="EMBL" id="EFS93771.1"/>
    </source>
</evidence>
<evidence type="ECO:0000313" key="2">
    <source>
        <dbReference type="Proteomes" id="UP000003179"/>
    </source>
</evidence>
<dbReference type="EMBL" id="ADZU01000002">
    <property type="protein sequence ID" value="EFS93771.1"/>
    <property type="molecule type" value="Genomic_DNA"/>
</dbReference>
<sequence>MRDAQEHHDAYVFLYLCIVWWRVRLSPTVLDAGVVLVRVQC</sequence>
<gene>
    <name evidence="1" type="ORF">HMPREF9607_00030</name>
</gene>
<organism evidence="1 2">
    <name type="scientific">Cutibacterium modestum HL044PA1</name>
    <dbReference type="NCBI Taxonomy" id="765109"/>
    <lineage>
        <taxon>Bacteria</taxon>
        <taxon>Bacillati</taxon>
        <taxon>Actinomycetota</taxon>
        <taxon>Actinomycetes</taxon>
        <taxon>Propionibacteriales</taxon>
        <taxon>Propionibacteriaceae</taxon>
        <taxon>Cutibacterium</taxon>
        <taxon>Cutibacterium modestum</taxon>
    </lineage>
</organism>
<accession>A0ABP2KA05</accession>
<dbReference type="Proteomes" id="UP000003179">
    <property type="component" value="Unassembled WGS sequence"/>
</dbReference>